<dbReference type="Proteomes" id="UP000228989">
    <property type="component" value="Unassembled WGS sequence"/>
</dbReference>
<feature type="domain" description="DUF5679" evidence="1">
    <location>
        <begin position="6"/>
        <end position="44"/>
    </location>
</feature>
<gene>
    <name evidence="2" type="ORF">COW47_00380</name>
</gene>
<evidence type="ECO:0000259" key="1">
    <source>
        <dbReference type="Pfam" id="PF18930"/>
    </source>
</evidence>
<protein>
    <recommendedName>
        <fullName evidence="1">DUF5679 domain-containing protein</fullName>
    </recommendedName>
</protein>
<name>A0A2H9MNB5_HUBC1</name>
<dbReference type="InterPro" id="IPR044044">
    <property type="entry name" value="DUF5679"/>
</dbReference>
<evidence type="ECO:0000313" key="3">
    <source>
        <dbReference type="Proteomes" id="UP000228989"/>
    </source>
</evidence>
<dbReference type="AlphaFoldDB" id="A0A2H9MNB5"/>
<dbReference type="Pfam" id="PF18930">
    <property type="entry name" value="DUF5679"/>
    <property type="match status" value="1"/>
</dbReference>
<proteinExistence type="predicted"/>
<evidence type="ECO:0000313" key="2">
    <source>
        <dbReference type="EMBL" id="PIV89875.1"/>
    </source>
</evidence>
<reference evidence="3" key="1">
    <citation type="submission" date="2017-09" db="EMBL/GenBank/DDBJ databases">
        <title>Depth-based differentiation of microbial function through sediment-hosted aquifers and enrichment of novel symbionts in the deep terrestrial subsurface.</title>
        <authorList>
            <person name="Probst A.J."/>
            <person name="Ladd B."/>
            <person name="Jarett J.K."/>
            <person name="Geller-Mcgrath D.E."/>
            <person name="Sieber C.M.K."/>
            <person name="Emerson J.B."/>
            <person name="Anantharaman K."/>
            <person name="Thomas B.C."/>
            <person name="Malmstrom R."/>
            <person name="Stieglmeier M."/>
            <person name="Klingl A."/>
            <person name="Woyke T."/>
            <person name="Ryan C.M."/>
            <person name="Banfield J.F."/>
        </authorList>
    </citation>
    <scope>NUCLEOTIDE SEQUENCE [LARGE SCALE GENOMIC DNA]</scope>
</reference>
<comment type="caution">
    <text evidence="2">The sequence shown here is derived from an EMBL/GenBank/DDBJ whole genome shotgun (WGS) entry which is preliminary data.</text>
</comment>
<organism evidence="2 3">
    <name type="scientific">Huberarchaeum crystalense</name>
    <dbReference type="NCBI Taxonomy" id="2014257"/>
    <lineage>
        <taxon>Archaea</taxon>
        <taxon>Candidatus Huberarchaeota</taxon>
        <taxon>Candidatus Huberarchaeia</taxon>
        <taxon>Candidatus Huberarchaeales</taxon>
        <taxon>Candidatus Huberarchaeaceae</taxon>
        <taxon>Candidatus Huberarchaeum</taxon>
    </lineage>
</organism>
<accession>A0A2H9MNB5</accession>
<dbReference type="EMBL" id="PFFF01000010">
    <property type="protein sequence ID" value="PIV89875.1"/>
    <property type="molecule type" value="Genomic_DNA"/>
</dbReference>
<sequence length="70" mass="8117">MVTARCMKCRKEVNVKNPTIVTMPNSRKALKGTCPYCGTTVFKFVSKDFKILFHIKQIIIFKKFKAIVYL</sequence>